<dbReference type="Pfam" id="PF00291">
    <property type="entry name" value="PALP"/>
    <property type="match status" value="1"/>
</dbReference>
<dbReference type="GO" id="GO:0003941">
    <property type="term" value="F:L-serine ammonia-lyase activity"/>
    <property type="evidence" value="ECO:0007669"/>
    <property type="project" value="TreeGrafter"/>
</dbReference>
<evidence type="ECO:0000313" key="7">
    <source>
        <dbReference type="Proteomes" id="UP000095401"/>
    </source>
</evidence>
<evidence type="ECO:0000256" key="3">
    <source>
        <dbReference type="ARBA" id="ARBA00022898"/>
    </source>
</evidence>
<name>A0A1D8IKU8_9GAMM</name>
<keyword evidence="7" id="KW-1185">Reference proteome</keyword>
<dbReference type="Gene3D" id="3.40.50.1100">
    <property type="match status" value="2"/>
</dbReference>
<accession>A0A1D8IKU8</accession>
<dbReference type="InterPro" id="IPR050147">
    <property type="entry name" value="Ser/Thr_Dehydratase"/>
</dbReference>
<dbReference type="GO" id="GO:0030170">
    <property type="term" value="F:pyridoxal phosphate binding"/>
    <property type="evidence" value="ECO:0007669"/>
    <property type="project" value="InterPro"/>
</dbReference>
<dbReference type="PANTHER" id="PTHR48078">
    <property type="entry name" value="THREONINE DEHYDRATASE, MITOCHONDRIAL-RELATED"/>
    <property type="match status" value="1"/>
</dbReference>
<comment type="cofactor">
    <cofactor evidence="1">
        <name>pyridoxal 5'-phosphate</name>
        <dbReference type="ChEBI" id="CHEBI:597326"/>
    </cofactor>
</comment>
<dbReference type="InterPro" id="IPR036052">
    <property type="entry name" value="TrpB-like_PALP_sf"/>
</dbReference>
<dbReference type="CDD" id="cd01562">
    <property type="entry name" value="Thr-dehyd"/>
    <property type="match status" value="1"/>
</dbReference>
<evidence type="ECO:0000313" key="6">
    <source>
        <dbReference type="EMBL" id="AOU97096.1"/>
    </source>
</evidence>
<gene>
    <name evidence="6" type="primary">eutB</name>
    <name evidence="6" type="ORF">BI364_02930</name>
</gene>
<dbReference type="FunFam" id="3.40.50.1100:FF:000005">
    <property type="entry name" value="Threonine dehydratase catabolic"/>
    <property type="match status" value="1"/>
</dbReference>
<dbReference type="SUPFAM" id="SSF53686">
    <property type="entry name" value="Tryptophan synthase beta subunit-like PLP-dependent enzymes"/>
    <property type="match status" value="1"/>
</dbReference>
<dbReference type="EMBL" id="CP017415">
    <property type="protein sequence ID" value="AOU97096.1"/>
    <property type="molecule type" value="Genomic_DNA"/>
</dbReference>
<sequence length="328" mass="33413">MAAEAGTPTPADVYRARARIAGRVARTPLLSSPRLARACGADTVSLKLEMLQLSGAFKLRGATNALLALAPEVCARGVVTASTGNHGRALAYAARAEGVACTVCLSGLVPENKAAAVRELGAEVVRTGDDQDAAVAEALRLAAEHGFSYIPPFDHAEVIAGQGTIGLELLEDAPDLDTVIVPLSGGGLLAGVALIVKAINPAVHIVGVSPERGAAMIESLRAGYPVEVAEEGTLADSLGGGIGLDNRHTFALVRGLVDEVVQVSEGEIAAAMRGLYRHERLVTEGAAAVGAALLARGGVPGGGGRVAALITGNNVDMDAFTRLVREND</sequence>
<dbReference type="InterPro" id="IPR020719">
    <property type="entry name" value="RNA3'_term_phos_cycl-like_CS"/>
</dbReference>
<dbReference type="Proteomes" id="UP000095401">
    <property type="component" value="Chromosome"/>
</dbReference>
<evidence type="ECO:0000256" key="2">
    <source>
        <dbReference type="ARBA" id="ARBA00010869"/>
    </source>
</evidence>
<dbReference type="PANTHER" id="PTHR48078:SF6">
    <property type="entry name" value="L-THREONINE DEHYDRATASE CATABOLIC TDCB"/>
    <property type="match status" value="1"/>
</dbReference>
<dbReference type="InterPro" id="IPR001926">
    <property type="entry name" value="TrpB-like_PALP"/>
</dbReference>
<reference evidence="7" key="1">
    <citation type="submission" date="2016-09" db="EMBL/GenBank/DDBJ databases">
        <title>Acidihalobacter prosperus F5.</title>
        <authorList>
            <person name="Khaleque H.N."/>
            <person name="Ramsay J.P."/>
            <person name="Kaksonen A.H."/>
            <person name="Boxall N.J."/>
            <person name="Watkin E.L.J."/>
        </authorList>
    </citation>
    <scope>NUCLEOTIDE SEQUENCE [LARGE SCALE GENOMIC DNA]</scope>
    <source>
        <strain evidence="7">F5</strain>
    </source>
</reference>
<protein>
    <submittedName>
        <fullName evidence="6">Hydroxyectoine utilization dehydratase EutB</fullName>
    </submittedName>
</protein>
<dbReference type="RefSeq" id="WP_070077484.1">
    <property type="nucleotide sequence ID" value="NZ_CP017415.1"/>
</dbReference>
<dbReference type="KEGG" id="aprs:BI364_02930"/>
<evidence type="ECO:0000256" key="4">
    <source>
        <dbReference type="ARBA" id="ARBA00023239"/>
    </source>
</evidence>
<dbReference type="GO" id="GO:0006567">
    <property type="term" value="P:L-threonine catabolic process"/>
    <property type="evidence" value="ECO:0007669"/>
    <property type="project" value="TreeGrafter"/>
</dbReference>
<feature type="domain" description="Tryptophan synthase beta chain-like PALP" evidence="5">
    <location>
        <begin position="23"/>
        <end position="312"/>
    </location>
</feature>
<dbReference type="GO" id="GO:0009097">
    <property type="term" value="P:isoleucine biosynthetic process"/>
    <property type="evidence" value="ECO:0007669"/>
    <property type="project" value="TreeGrafter"/>
</dbReference>
<dbReference type="GO" id="GO:0004794">
    <property type="term" value="F:threonine deaminase activity"/>
    <property type="evidence" value="ECO:0007669"/>
    <property type="project" value="TreeGrafter"/>
</dbReference>
<dbReference type="PROSITE" id="PS01287">
    <property type="entry name" value="RTC"/>
    <property type="match status" value="1"/>
</dbReference>
<proteinExistence type="inferred from homology"/>
<evidence type="ECO:0000259" key="5">
    <source>
        <dbReference type="Pfam" id="PF00291"/>
    </source>
</evidence>
<comment type="similarity">
    <text evidence="2">Belongs to the serine/threonine dehydratase family.</text>
</comment>
<evidence type="ECO:0000256" key="1">
    <source>
        <dbReference type="ARBA" id="ARBA00001933"/>
    </source>
</evidence>
<keyword evidence="3" id="KW-0663">Pyridoxal phosphate</keyword>
<dbReference type="NCBIfam" id="NF005680">
    <property type="entry name" value="PRK07476.1"/>
    <property type="match status" value="1"/>
</dbReference>
<keyword evidence="4" id="KW-0456">Lyase</keyword>
<organism evidence="6 7">
    <name type="scientific">Acidihalobacter yilgarnensis</name>
    <dbReference type="NCBI Taxonomy" id="2819280"/>
    <lineage>
        <taxon>Bacteria</taxon>
        <taxon>Pseudomonadati</taxon>
        <taxon>Pseudomonadota</taxon>
        <taxon>Gammaproteobacteria</taxon>
        <taxon>Chromatiales</taxon>
        <taxon>Ectothiorhodospiraceae</taxon>
        <taxon>Acidihalobacter</taxon>
    </lineage>
</organism>
<dbReference type="PROSITE" id="PS00165">
    <property type="entry name" value="DEHYDRATASE_SER_THR"/>
    <property type="match status" value="1"/>
</dbReference>
<dbReference type="AlphaFoldDB" id="A0A1D8IKU8"/>
<dbReference type="InterPro" id="IPR000634">
    <property type="entry name" value="Ser/Thr_deHydtase_PyrdxlP-BS"/>
</dbReference>
<dbReference type="GO" id="GO:0006565">
    <property type="term" value="P:L-serine catabolic process"/>
    <property type="evidence" value="ECO:0007669"/>
    <property type="project" value="TreeGrafter"/>
</dbReference>